<reference evidence="2 3" key="1">
    <citation type="submission" date="2016-07" db="EMBL/GenBank/DDBJ databases">
        <title>Pervasive Adenine N6-methylation of Active Genes in Fungi.</title>
        <authorList>
            <consortium name="DOE Joint Genome Institute"/>
            <person name="Mondo S.J."/>
            <person name="Dannebaum R.O."/>
            <person name="Kuo R.C."/>
            <person name="Labutti K."/>
            <person name="Haridas S."/>
            <person name="Kuo A."/>
            <person name="Salamov A."/>
            <person name="Ahrendt S.R."/>
            <person name="Lipzen A."/>
            <person name="Sullivan W."/>
            <person name="Andreopoulos W.B."/>
            <person name="Clum A."/>
            <person name="Lindquist E."/>
            <person name="Daum C."/>
            <person name="Ramamoorthy G.K."/>
            <person name="Gryganskyi A."/>
            <person name="Culley D."/>
            <person name="Magnuson J.K."/>
            <person name="James T.Y."/>
            <person name="O'Malley M.A."/>
            <person name="Stajich J.E."/>
            <person name="Spatafora J.W."/>
            <person name="Visel A."/>
            <person name="Grigoriev I.V."/>
        </authorList>
    </citation>
    <scope>NUCLEOTIDE SEQUENCE [LARGE SCALE GENOMIC DNA]</scope>
    <source>
        <strain evidence="2 3">NRRL 1336</strain>
    </source>
</reference>
<name>A0A1X2I788_9FUNG</name>
<feature type="non-terminal residue" evidence="2">
    <location>
        <position position="173"/>
    </location>
</feature>
<organism evidence="2 3">
    <name type="scientific">Absidia repens</name>
    <dbReference type="NCBI Taxonomy" id="90262"/>
    <lineage>
        <taxon>Eukaryota</taxon>
        <taxon>Fungi</taxon>
        <taxon>Fungi incertae sedis</taxon>
        <taxon>Mucoromycota</taxon>
        <taxon>Mucoromycotina</taxon>
        <taxon>Mucoromycetes</taxon>
        <taxon>Mucorales</taxon>
        <taxon>Cunninghamellaceae</taxon>
        <taxon>Absidia</taxon>
    </lineage>
</organism>
<protein>
    <submittedName>
        <fullName evidence="2">Uncharacterized protein</fullName>
    </submittedName>
</protein>
<evidence type="ECO:0000313" key="2">
    <source>
        <dbReference type="EMBL" id="ORZ10753.1"/>
    </source>
</evidence>
<feature type="compositionally biased region" description="Low complexity" evidence="1">
    <location>
        <begin position="12"/>
        <end position="23"/>
    </location>
</feature>
<feature type="region of interest" description="Disordered" evidence="1">
    <location>
        <begin position="141"/>
        <end position="173"/>
    </location>
</feature>
<gene>
    <name evidence="2" type="ORF">BCR42DRAFT_421951</name>
</gene>
<dbReference type="Proteomes" id="UP000193560">
    <property type="component" value="Unassembled WGS sequence"/>
</dbReference>
<proteinExistence type="predicted"/>
<comment type="caution">
    <text evidence="2">The sequence shown here is derived from an EMBL/GenBank/DDBJ whole genome shotgun (WGS) entry which is preliminary data.</text>
</comment>
<sequence length="173" mass="18786">MKNESDDETVGSTSSTISSNSNSCQEEPLIPNPPKRTPSRPQLKPNVPRFMKSTPSDFVRQHPLATETSFEKNIVELDNDDISTKFDVTDQDERGTAEPSDIGQHAINLATASLSHSAAKDRHEEFQSLLAESAALVERMIGGGPHSALGNNTHQNDSEASEEGILSDTSQKQ</sequence>
<dbReference type="EMBL" id="MCGE01000023">
    <property type="protein sequence ID" value="ORZ10753.1"/>
    <property type="molecule type" value="Genomic_DNA"/>
</dbReference>
<keyword evidence="3" id="KW-1185">Reference proteome</keyword>
<dbReference type="AlphaFoldDB" id="A0A1X2I788"/>
<accession>A0A1X2I788</accession>
<evidence type="ECO:0000313" key="3">
    <source>
        <dbReference type="Proteomes" id="UP000193560"/>
    </source>
</evidence>
<feature type="region of interest" description="Disordered" evidence="1">
    <location>
        <begin position="1"/>
        <end position="65"/>
    </location>
</feature>
<evidence type="ECO:0000256" key="1">
    <source>
        <dbReference type="SAM" id="MobiDB-lite"/>
    </source>
</evidence>